<dbReference type="Pfam" id="PF01467">
    <property type="entry name" value="CTP_transf_like"/>
    <property type="match status" value="1"/>
</dbReference>
<organism evidence="4 5">
    <name type="scientific">Candidatus Magasanikbacteria bacterium CG11_big_fil_rev_8_21_14_0_20_43_7</name>
    <dbReference type="NCBI Taxonomy" id="1974654"/>
    <lineage>
        <taxon>Bacteria</taxon>
        <taxon>Candidatus Magasanikiibacteriota</taxon>
    </lineage>
</organism>
<dbReference type="GO" id="GO:0016779">
    <property type="term" value="F:nucleotidyltransferase activity"/>
    <property type="evidence" value="ECO:0007669"/>
    <property type="project" value="UniProtKB-KW"/>
</dbReference>
<keyword evidence="1" id="KW-0808">Transferase</keyword>
<reference evidence="4 5" key="1">
    <citation type="submission" date="2017-09" db="EMBL/GenBank/DDBJ databases">
        <title>Depth-based differentiation of microbial function through sediment-hosted aquifers and enrichment of novel symbionts in the deep terrestrial subsurface.</title>
        <authorList>
            <person name="Probst A.J."/>
            <person name="Ladd B."/>
            <person name="Jarett J.K."/>
            <person name="Geller-Mcgrath D.E."/>
            <person name="Sieber C.M."/>
            <person name="Emerson J.B."/>
            <person name="Anantharaman K."/>
            <person name="Thomas B.C."/>
            <person name="Malmstrom R."/>
            <person name="Stieglmeier M."/>
            <person name="Klingl A."/>
            <person name="Woyke T."/>
            <person name="Ryan C.M."/>
            <person name="Banfield J.F."/>
        </authorList>
    </citation>
    <scope>NUCLEOTIDE SEQUENCE [LARGE SCALE GENOMIC DNA]</scope>
    <source>
        <strain evidence="4">CG11_big_fil_rev_8_21_14_0_20_43_7</strain>
    </source>
</reference>
<evidence type="ECO:0000313" key="5">
    <source>
        <dbReference type="Proteomes" id="UP000229782"/>
    </source>
</evidence>
<protein>
    <submittedName>
        <fullName evidence="4">FAD synthase</fullName>
    </submittedName>
</protein>
<gene>
    <name evidence="4" type="ORF">COV60_01630</name>
</gene>
<dbReference type="PANTHER" id="PTHR43793">
    <property type="entry name" value="FAD SYNTHASE"/>
    <property type="match status" value="1"/>
</dbReference>
<dbReference type="InterPro" id="IPR014729">
    <property type="entry name" value="Rossmann-like_a/b/a_fold"/>
</dbReference>
<dbReference type="InterPro" id="IPR050385">
    <property type="entry name" value="Archaeal_FAD_synthase"/>
</dbReference>
<evidence type="ECO:0000259" key="3">
    <source>
        <dbReference type="Pfam" id="PF01467"/>
    </source>
</evidence>
<dbReference type="PANTHER" id="PTHR43793:SF1">
    <property type="entry name" value="FAD SYNTHASE"/>
    <property type="match status" value="1"/>
</dbReference>
<dbReference type="SUPFAM" id="SSF52374">
    <property type="entry name" value="Nucleotidylyl transferase"/>
    <property type="match status" value="1"/>
</dbReference>
<dbReference type="InterPro" id="IPR004821">
    <property type="entry name" value="Cyt_trans-like"/>
</dbReference>
<accession>A0A2H0N2S2</accession>
<dbReference type="AlphaFoldDB" id="A0A2H0N2S2"/>
<name>A0A2H0N2S2_9BACT</name>
<evidence type="ECO:0000256" key="2">
    <source>
        <dbReference type="ARBA" id="ARBA00022695"/>
    </source>
</evidence>
<feature type="domain" description="Cytidyltransferase-like" evidence="3">
    <location>
        <begin position="6"/>
        <end position="131"/>
    </location>
</feature>
<dbReference type="EMBL" id="PCWM01000034">
    <property type="protein sequence ID" value="PIR03190.1"/>
    <property type="molecule type" value="Genomic_DNA"/>
</dbReference>
<comment type="caution">
    <text evidence="4">The sequence shown here is derived from an EMBL/GenBank/DDBJ whole genome shotgun (WGS) entry which is preliminary data.</text>
</comment>
<dbReference type="Gene3D" id="3.40.50.620">
    <property type="entry name" value="HUPs"/>
    <property type="match status" value="1"/>
</dbReference>
<evidence type="ECO:0000256" key="1">
    <source>
        <dbReference type="ARBA" id="ARBA00022679"/>
    </source>
</evidence>
<dbReference type="NCBIfam" id="TIGR00125">
    <property type="entry name" value="cyt_tran_rel"/>
    <property type="match status" value="1"/>
</dbReference>
<proteinExistence type="predicted"/>
<keyword evidence="2" id="KW-0548">Nucleotidyltransferase</keyword>
<dbReference type="Proteomes" id="UP000229782">
    <property type="component" value="Unassembled WGS sequence"/>
</dbReference>
<evidence type="ECO:0000313" key="4">
    <source>
        <dbReference type="EMBL" id="PIR03190.1"/>
    </source>
</evidence>
<sequence>MNTVLIFGTFDFLHSGHLHAFEEAKKLGDHLIVCVGRDKAVEEIKGTLPIHSEDERLRLVKHVDLVDDAFLGDEAQGIYSFFENIQPDVIALGYDQHDLRDDIEVYMKAHHAHAVLVNLPAYKQGDTKSSTIKHALGL</sequence>